<proteinExistence type="predicted"/>
<keyword evidence="2" id="KW-1133">Transmembrane helix</keyword>
<evidence type="ECO:0008006" key="5">
    <source>
        <dbReference type="Google" id="ProtNLM"/>
    </source>
</evidence>
<feature type="transmembrane region" description="Helical" evidence="2">
    <location>
        <begin position="6"/>
        <end position="30"/>
    </location>
</feature>
<keyword evidence="4" id="KW-1185">Reference proteome</keyword>
<dbReference type="RefSeq" id="WP_191273126.1">
    <property type="nucleotide sequence ID" value="NZ_BMXJ01000006.1"/>
</dbReference>
<sequence length="94" mass="10316">MFELPAFGPLIAVAVPIAVIFLVLGIFWIVQRQAEKAVRSPDYWDEVPDGKRYPTGWGEEPAPTEPVPDEPDNGSERKPREGRAPGDGGDASER</sequence>
<feature type="compositionally biased region" description="Basic and acidic residues" evidence="1">
    <location>
        <begin position="74"/>
        <end position="84"/>
    </location>
</feature>
<evidence type="ECO:0000256" key="1">
    <source>
        <dbReference type="SAM" id="MobiDB-lite"/>
    </source>
</evidence>
<evidence type="ECO:0000256" key="2">
    <source>
        <dbReference type="SAM" id="Phobius"/>
    </source>
</evidence>
<protein>
    <recommendedName>
        <fullName evidence="5">Secreted protein</fullName>
    </recommendedName>
</protein>
<keyword evidence="2" id="KW-0472">Membrane</keyword>
<dbReference type="Proteomes" id="UP000598217">
    <property type="component" value="Unassembled WGS sequence"/>
</dbReference>
<reference evidence="3 4" key="1">
    <citation type="submission" date="2020-10" db="EMBL/GenBank/DDBJ databases">
        <title>Sequencing the genomes of 1000 actinobacteria strains.</title>
        <authorList>
            <person name="Klenk H.-P."/>
        </authorList>
    </citation>
    <scope>NUCLEOTIDE SEQUENCE [LARGE SCALE GENOMIC DNA]</scope>
    <source>
        <strain evidence="3 4">DSM 45157</strain>
    </source>
</reference>
<feature type="compositionally biased region" description="Gly residues" evidence="1">
    <location>
        <begin position="85"/>
        <end position="94"/>
    </location>
</feature>
<comment type="caution">
    <text evidence="3">The sequence shown here is derived from an EMBL/GenBank/DDBJ whole genome shotgun (WGS) entry which is preliminary data.</text>
</comment>
<accession>A0ABR9HDT5</accession>
<keyword evidence="2" id="KW-0812">Transmembrane</keyword>
<evidence type="ECO:0000313" key="4">
    <source>
        <dbReference type="Proteomes" id="UP000598217"/>
    </source>
</evidence>
<organism evidence="3 4">
    <name type="scientific">Nocardiopsis terrae</name>
    <dbReference type="NCBI Taxonomy" id="372655"/>
    <lineage>
        <taxon>Bacteria</taxon>
        <taxon>Bacillati</taxon>
        <taxon>Actinomycetota</taxon>
        <taxon>Actinomycetes</taxon>
        <taxon>Streptosporangiales</taxon>
        <taxon>Nocardiopsidaceae</taxon>
        <taxon>Nocardiopsis</taxon>
    </lineage>
</organism>
<gene>
    <name evidence="3" type="ORF">H4W79_001371</name>
</gene>
<name>A0ABR9HDT5_9ACTN</name>
<feature type="region of interest" description="Disordered" evidence="1">
    <location>
        <begin position="36"/>
        <end position="94"/>
    </location>
</feature>
<dbReference type="EMBL" id="JADBDY010000001">
    <property type="protein sequence ID" value="MBE1457157.1"/>
    <property type="molecule type" value="Genomic_DNA"/>
</dbReference>
<evidence type="ECO:0000313" key="3">
    <source>
        <dbReference type="EMBL" id="MBE1457157.1"/>
    </source>
</evidence>